<protein>
    <submittedName>
        <fullName evidence="10">Chemotaxis protein CheY</fullName>
    </submittedName>
</protein>
<dbReference type="Gene3D" id="6.10.250.690">
    <property type="match status" value="1"/>
</dbReference>
<keyword evidence="1 6" id="KW-0597">Phosphoprotein</keyword>
<dbReference type="GO" id="GO:0005829">
    <property type="term" value="C:cytosol"/>
    <property type="evidence" value="ECO:0007669"/>
    <property type="project" value="TreeGrafter"/>
</dbReference>
<dbReference type="Proteomes" id="UP000023268">
    <property type="component" value="Unassembled WGS sequence"/>
</dbReference>
<evidence type="ECO:0000256" key="3">
    <source>
        <dbReference type="ARBA" id="ARBA00023015"/>
    </source>
</evidence>
<evidence type="ECO:0000256" key="5">
    <source>
        <dbReference type="ARBA" id="ARBA00023163"/>
    </source>
</evidence>
<dbReference type="CDD" id="cd00383">
    <property type="entry name" value="trans_reg_C"/>
    <property type="match status" value="1"/>
</dbReference>
<comment type="caution">
    <text evidence="10">The sequence shown here is derived from an EMBL/GenBank/DDBJ whole genome shotgun (WGS) entry which is preliminary data.</text>
</comment>
<dbReference type="Pfam" id="PF00072">
    <property type="entry name" value="Response_reg"/>
    <property type="match status" value="1"/>
</dbReference>
<evidence type="ECO:0000259" key="8">
    <source>
        <dbReference type="PROSITE" id="PS50110"/>
    </source>
</evidence>
<keyword evidence="5" id="KW-0804">Transcription</keyword>
<dbReference type="AlphaFoldDB" id="A0A016XJ61"/>
<dbReference type="PANTHER" id="PTHR48111:SF22">
    <property type="entry name" value="REGULATOR OF RPOS"/>
    <property type="match status" value="1"/>
</dbReference>
<organism evidence="10 11">
    <name type="scientific">Hylemonella gracilis str. Niagara R</name>
    <dbReference type="NCBI Taxonomy" id="1458275"/>
    <lineage>
        <taxon>Bacteria</taxon>
        <taxon>Pseudomonadati</taxon>
        <taxon>Pseudomonadota</taxon>
        <taxon>Betaproteobacteria</taxon>
        <taxon>Burkholderiales</taxon>
        <taxon>Comamonadaceae</taxon>
        <taxon>Hylemonella</taxon>
    </lineage>
</organism>
<dbReference type="GO" id="GO:0006355">
    <property type="term" value="P:regulation of DNA-templated transcription"/>
    <property type="evidence" value="ECO:0007669"/>
    <property type="project" value="InterPro"/>
</dbReference>
<feature type="domain" description="Response regulatory" evidence="8">
    <location>
        <begin position="8"/>
        <end position="123"/>
    </location>
</feature>
<keyword evidence="4 7" id="KW-0238">DNA-binding</keyword>
<feature type="modified residue" description="4-aspartylphosphate" evidence="6">
    <location>
        <position position="57"/>
    </location>
</feature>
<evidence type="ECO:0000313" key="10">
    <source>
        <dbReference type="EMBL" id="EYC51567.1"/>
    </source>
</evidence>
<dbReference type="SUPFAM" id="SSF52172">
    <property type="entry name" value="CheY-like"/>
    <property type="match status" value="1"/>
</dbReference>
<dbReference type="PROSITE" id="PS50110">
    <property type="entry name" value="RESPONSE_REGULATORY"/>
    <property type="match status" value="1"/>
</dbReference>
<accession>A0A016XJ61</accession>
<dbReference type="InterPro" id="IPR039420">
    <property type="entry name" value="WalR-like"/>
</dbReference>
<dbReference type="InterPro" id="IPR036388">
    <property type="entry name" value="WH-like_DNA-bd_sf"/>
</dbReference>
<keyword evidence="2" id="KW-0902">Two-component regulatory system</keyword>
<keyword evidence="3" id="KW-0805">Transcription regulation</keyword>
<proteinExistence type="predicted"/>
<dbReference type="InterPro" id="IPR011006">
    <property type="entry name" value="CheY-like_superfamily"/>
</dbReference>
<feature type="domain" description="OmpR/PhoB-type" evidence="9">
    <location>
        <begin position="130"/>
        <end position="227"/>
    </location>
</feature>
<dbReference type="RefSeq" id="WP_035608007.1">
    <property type="nucleotide sequence ID" value="NZ_JEMG01000001.1"/>
</dbReference>
<dbReference type="GO" id="GO:0000976">
    <property type="term" value="F:transcription cis-regulatory region binding"/>
    <property type="evidence" value="ECO:0007669"/>
    <property type="project" value="TreeGrafter"/>
</dbReference>
<evidence type="ECO:0000256" key="4">
    <source>
        <dbReference type="ARBA" id="ARBA00023125"/>
    </source>
</evidence>
<dbReference type="Pfam" id="PF00486">
    <property type="entry name" value="Trans_reg_C"/>
    <property type="match status" value="1"/>
</dbReference>
<evidence type="ECO:0000256" key="1">
    <source>
        <dbReference type="ARBA" id="ARBA00022553"/>
    </source>
</evidence>
<dbReference type="InterPro" id="IPR001867">
    <property type="entry name" value="OmpR/PhoB-type_DNA-bd"/>
</dbReference>
<dbReference type="PANTHER" id="PTHR48111">
    <property type="entry name" value="REGULATOR OF RPOS"/>
    <property type="match status" value="1"/>
</dbReference>
<dbReference type="eggNOG" id="COG0745">
    <property type="taxonomic scope" value="Bacteria"/>
</dbReference>
<dbReference type="GO" id="GO:0032993">
    <property type="term" value="C:protein-DNA complex"/>
    <property type="evidence" value="ECO:0007669"/>
    <property type="project" value="TreeGrafter"/>
</dbReference>
<dbReference type="EMBL" id="JEMG01000001">
    <property type="protein sequence ID" value="EYC51567.1"/>
    <property type="molecule type" value="Genomic_DNA"/>
</dbReference>
<reference evidence="10 11" key="1">
    <citation type="submission" date="2014-02" db="EMBL/GenBank/DDBJ databases">
        <title>Draft Genome of Hylemonella gracilis isolated from the Niagara River.</title>
        <authorList>
            <person name="Pawlowski D.R."/>
            <person name="Koudelka G.B."/>
        </authorList>
    </citation>
    <scope>NUCLEOTIDE SEQUENCE [LARGE SCALE GENOMIC DNA]</scope>
    <source>
        <strain evidence="10 11">Niagara R</strain>
    </source>
</reference>
<sequence length="234" mass="26110">MSVRSVCRLLVVEDQKDLAENIAEYFDGPRYLLDFASNGLTALHLLATCDYDVVILDLMLPGIAGQEICRRIRQDLRSNVPVIITSARGALSDKEEGFLGGANDYMVKPFHLRELELRIESLLRRGAGVDIALQVDALKFNPDTGIAELDGRQISLGGIPARIFEHLMRSHPRSVSHQDMLTHIWGEAEADANTIRTHIYALRRLFQEGFGHPLIATVHGRGYRLALPEEEKSG</sequence>
<dbReference type="PROSITE" id="PS51755">
    <property type="entry name" value="OMPR_PHOB"/>
    <property type="match status" value="1"/>
</dbReference>
<dbReference type="InterPro" id="IPR016032">
    <property type="entry name" value="Sig_transdc_resp-reg_C-effctor"/>
</dbReference>
<evidence type="ECO:0000259" key="9">
    <source>
        <dbReference type="PROSITE" id="PS51755"/>
    </source>
</evidence>
<evidence type="ECO:0000256" key="2">
    <source>
        <dbReference type="ARBA" id="ARBA00023012"/>
    </source>
</evidence>
<dbReference type="Gene3D" id="3.40.50.2300">
    <property type="match status" value="1"/>
</dbReference>
<dbReference type="SUPFAM" id="SSF46894">
    <property type="entry name" value="C-terminal effector domain of the bipartite response regulators"/>
    <property type="match status" value="1"/>
</dbReference>
<dbReference type="Gene3D" id="1.10.10.10">
    <property type="entry name" value="Winged helix-like DNA-binding domain superfamily/Winged helix DNA-binding domain"/>
    <property type="match status" value="1"/>
</dbReference>
<evidence type="ECO:0000313" key="11">
    <source>
        <dbReference type="Proteomes" id="UP000023268"/>
    </source>
</evidence>
<evidence type="ECO:0000256" key="6">
    <source>
        <dbReference type="PROSITE-ProRule" id="PRU00169"/>
    </source>
</evidence>
<dbReference type="InterPro" id="IPR001789">
    <property type="entry name" value="Sig_transdc_resp-reg_receiver"/>
</dbReference>
<evidence type="ECO:0000256" key="7">
    <source>
        <dbReference type="PROSITE-ProRule" id="PRU01091"/>
    </source>
</evidence>
<dbReference type="STRING" id="1458275.AZ34_11105"/>
<dbReference type="SMART" id="SM00448">
    <property type="entry name" value="REC"/>
    <property type="match status" value="1"/>
</dbReference>
<dbReference type="SMART" id="SM00862">
    <property type="entry name" value="Trans_reg_C"/>
    <property type="match status" value="1"/>
</dbReference>
<gene>
    <name evidence="10" type="ORF">AZ34_11105</name>
</gene>
<feature type="DNA-binding region" description="OmpR/PhoB-type" evidence="7">
    <location>
        <begin position="130"/>
        <end position="227"/>
    </location>
</feature>
<dbReference type="GO" id="GO:0000156">
    <property type="term" value="F:phosphorelay response regulator activity"/>
    <property type="evidence" value="ECO:0007669"/>
    <property type="project" value="TreeGrafter"/>
</dbReference>
<name>A0A016XJ61_9BURK</name>
<dbReference type="OrthoDB" id="9802426at2"/>